<dbReference type="VEuPathDB" id="VectorBase:ISCW002605"/>
<reference evidence="1 3" key="1">
    <citation type="submission" date="2008-03" db="EMBL/GenBank/DDBJ databases">
        <title>Annotation of Ixodes scapularis.</title>
        <authorList>
            <consortium name="Ixodes scapularis Genome Project Consortium"/>
            <person name="Caler E."/>
            <person name="Hannick L.I."/>
            <person name="Bidwell S."/>
            <person name="Joardar V."/>
            <person name="Thiagarajan M."/>
            <person name="Amedeo P."/>
            <person name="Galinsky K.J."/>
            <person name="Schobel S."/>
            <person name="Inman J."/>
            <person name="Hostetler J."/>
            <person name="Miller J."/>
            <person name="Hammond M."/>
            <person name="Megy K."/>
            <person name="Lawson D."/>
            <person name="Kodira C."/>
            <person name="Sutton G."/>
            <person name="Meyer J."/>
            <person name="Hill C.A."/>
            <person name="Birren B."/>
            <person name="Nene V."/>
            <person name="Collins F."/>
            <person name="Alarcon-Chaidez F."/>
            <person name="Wikel S."/>
            <person name="Strausberg R."/>
        </authorList>
    </citation>
    <scope>NUCLEOTIDE SEQUENCE [LARGE SCALE GENOMIC DNA]</scope>
    <source>
        <strain evidence="3">Wikel</strain>
        <strain evidence="1">Wikel colony</strain>
    </source>
</reference>
<proteinExistence type="predicted"/>
<evidence type="ECO:0000313" key="2">
    <source>
        <dbReference type="EnsemblMetazoa" id="ISCW002605-PA"/>
    </source>
</evidence>
<dbReference type="EMBL" id="DS684302">
    <property type="protein sequence ID" value="EEC04316.1"/>
    <property type="molecule type" value="Genomic_DNA"/>
</dbReference>
<organism>
    <name type="scientific">Ixodes scapularis</name>
    <name type="common">Black-legged tick</name>
    <name type="synonym">Deer tick</name>
    <dbReference type="NCBI Taxonomy" id="6945"/>
    <lineage>
        <taxon>Eukaryota</taxon>
        <taxon>Metazoa</taxon>
        <taxon>Ecdysozoa</taxon>
        <taxon>Arthropoda</taxon>
        <taxon>Chelicerata</taxon>
        <taxon>Arachnida</taxon>
        <taxon>Acari</taxon>
        <taxon>Parasitiformes</taxon>
        <taxon>Ixodida</taxon>
        <taxon>Ixodoidea</taxon>
        <taxon>Ixodidae</taxon>
        <taxon>Ixodinae</taxon>
        <taxon>Ixodes</taxon>
    </lineage>
</organism>
<dbReference type="HOGENOM" id="CLU_1724329_0_0_1"/>
<dbReference type="EnsemblMetazoa" id="ISCW002605-RA">
    <property type="protein sequence ID" value="ISCW002605-PA"/>
    <property type="gene ID" value="ISCW002605"/>
</dbReference>
<protein>
    <submittedName>
        <fullName evidence="1 2">Uncharacterized protein</fullName>
    </submittedName>
</protein>
<dbReference type="PaxDb" id="6945-B7PCJ4"/>
<reference evidence="2" key="2">
    <citation type="submission" date="2020-05" db="UniProtKB">
        <authorList>
            <consortium name="EnsemblMetazoa"/>
        </authorList>
    </citation>
    <scope>IDENTIFICATION</scope>
    <source>
        <strain evidence="2">wikel</strain>
    </source>
</reference>
<accession>B7PCJ4</accession>
<evidence type="ECO:0000313" key="1">
    <source>
        <dbReference type="EMBL" id="EEC04316.1"/>
    </source>
</evidence>
<dbReference type="EMBL" id="ABJB010000747">
    <property type="status" value="NOT_ANNOTATED_CDS"/>
    <property type="molecule type" value="Genomic_DNA"/>
</dbReference>
<dbReference type="AlphaFoldDB" id="B7PCJ4"/>
<dbReference type="InParanoid" id="B7PCJ4"/>
<sequence length="152" mass="17041">MRVDRDYALLFRKLCKMHDPLRPYVTELVPPLSTVVPPPQEIYSVGVKTPSSTYSVRSVVERRIAHTNVQLANPIDTQMASSVFAQVLGGDESSAPTADAYVSAYFRTDELGRWLDVMLDLERIASLHVNFTPEVSHYLTKVFSFAHDAALE</sequence>
<dbReference type="Proteomes" id="UP000001555">
    <property type="component" value="Unassembled WGS sequence"/>
</dbReference>
<name>B7PCJ4_IXOSC</name>
<keyword evidence="3" id="KW-1185">Reference proteome</keyword>
<gene>
    <name evidence="1" type="ORF">IscW_ISCW002605</name>
</gene>
<evidence type="ECO:0000313" key="3">
    <source>
        <dbReference type="Proteomes" id="UP000001555"/>
    </source>
</evidence>